<protein>
    <submittedName>
        <fullName evidence="1">Uncharacterized protein</fullName>
    </submittedName>
</protein>
<proteinExistence type="predicted"/>
<evidence type="ECO:0000313" key="1">
    <source>
        <dbReference type="EMBL" id="KAI8560253.1"/>
    </source>
</evidence>
<comment type="caution">
    <text evidence="1">The sequence shown here is derived from an EMBL/GenBank/DDBJ whole genome shotgun (WGS) entry which is preliminary data.</text>
</comment>
<keyword evidence="2" id="KW-1185">Reference proteome</keyword>
<sequence>MSVLQIEVCGGVPDVHEDNYTFFIPFFSEAVNCFLICSQEYQRAGCICLWFTTVKGTSNIPDIDNLSSKDDLILVLLFEPGFVTDDEVTRRESKLQVALKNDPEFQVKAGASVEVAQYNPPFTLPFTRRNEIALEVERKTE</sequence>
<dbReference type="Proteomes" id="UP001062846">
    <property type="component" value="Chromosome 4"/>
</dbReference>
<name>A0ACC0P3N7_RHOML</name>
<gene>
    <name evidence="1" type="ORF">RHMOL_Rhmol04G0241200</name>
</gene>
<evidence type="ECO:0000313" key="2">
    <source>
        <dbReference type="Proteomes" id="UP001062846"/>
    </source>
</evidence>
<dbReference type="EMBL" id="CM046391">
    <property type="protein sequence ID" value="KAI8560253.1"/>
    <property type="molecule type" value="Genomic_DNA"/>
</dbReference>
<accession>A0ACC0P3N7</accession>
<reference evidence="1" key="1">
    <citation type="submission" date="2022-02" db="EMBL/GenBank/DDBJ databases">
        <title>Plant Genome Project.</title>
        <authorList>
            <person name="Zhang R.-G."/>
        </authorList>
    </citation>
    <scope>NUCLEOTIDE SEQUENCE</scope>
    <source>
        <strain evidence="1">AT1</strain>
    </source>
</reference>
<organism evidence="1 2">
    <name type="scientific">Rhododendron molle</name>
    <name type="common">Chinese azalea</name>
    <name type="synonym">Azalea mollis</name>
    <dbReference type="NCBI Taxonomy" id="49168"/>
    <lineage>
        <taxon>Eukaryota</taxon>
        <taxon>Viridiplantae</taxon>
        <taxon>Streptophyta</taxon>
        <taxon>Embryophyta</taxon>
        <taxon>Tracheophyta</taxon>
        <taxon>Spermatophyta</taxon>
        <taxon>Magnoliopsida</taxon>
        <taxon>eudicotyledons</taxon>
        <taxon>Gunneridae</taxon>
        <taxon>Pentapetalae</taxon>
        <taxon>asterids</taxon>
        <taxon>Ericales</taxon>
        <taxon>Ericaceae</taxon>
        <taxon>Ericoideae</taxon>
        <taxon>Rhodoreae</taxon>
        <taxon>Rhododendron</taxon>
    </lineage>
</organism>